<dbReference type="InterPro" id="IPR001650">
    <property type="entry name" value="Helicase_C-like"/>
</dbReference>
<keyword evidence="14" id="KW-0469">Meiosis</keyword>
<organism evidence="20 21">
    <name type="scientific">Rhynchophorus ferrugineus</name>
    <name type="common">Red palm weevil</name>
    <name type="synonym">Curculio ferrugineus</name>
    <dbReference type="NCBI Taxonomy" id="354439"/>
    <lineage>
        <taxon>Eukaryota</taxon>
        <taxon>Metazoa</taxon>
        <taxon>Ecdysozoa</taxon>
        <taxon>Arthropoda</taxon>
        <taxon>Hexapoda</taxon>
        <taxon>Insecta</taxon>
        <taxon>Pterygota</taxon>
        <taxon>Neoptera</taxon>
        <taxon>Endopterygota</taxon>
        <taxon>Coleoptera</taxon>
        <taxon>Polyphaga</taxon>
        <taxon>Cucujiformia</taxon>
        <taxon>Curculionidae</taxon>
        <taxon>Dryophthorinae</taxon>
        <taxon>Rhynchophorus</taxon>
    </lineage>
</organism>
<keyword evidence="12" id="KW-0744">Spermatogenesis</keyword>
<dbReference type="SMART" id="SM00487">
    <property type="entry name" value="DEXDc"/>
    <property type="match status" value="1"/>
</dbReference>
<evidence type="ECO:0000256" key="16">
    <source>
        <dbReference type="SAM" id="MobiDB-lite"/>
    </source>
</evidence>
<dbReference type="PANTHER" id="PTHR18934:SF113">
    <property type="entry name" value="ATP-DEPENDENT RNA HELICASE TDRD9"/>
    <property type="match status" value="1"/>
</dbReference>
<dbReference type="InterPro" id="IPR014001">
    <property type="entry name" value="Helicase_ATP-bd"/>
</dbReference>
<feature type="compositionally biased region" description="Basic and acidic residues" evidence="16">
    <location>
        <begin position="1082"/>
        <end position="1102"/>
    </location>
</feature>
<name>A0A834MG15_RHYFE</name>
<reference evidence="20" key="1">
    <citation type="submission" date="2020-08" db="EMBL/GenBank/DDBJ databases">
        <title>Genome sequencing and assembly of the red palm weevil Rhynchophorus ferrugineus.</title>
        <authorList>
            <person name="Dias G.B."/>
            <person name="Bergman C.M."/>
            <person name="Manee M."/>
        </authorList>
    </citation>
    <scope>NUCLEOTIDE SEQUENCE</scope>
    <source>
        <strain evidence="20">AA-2017</strain>
        <tissue evidence="20">Whole larva</tissue>
    </source>
</reference>
<comment type="subcellular location">
    <subcellularLocation>
        <location evidence="1">Cytoplasm</location>
    </subcellularLocation>
</comment>
<dbReference type="GO" id="GO:0005737">
    <property type="term" value="C:cytoplasm"/>
    <property type="evidence" value="ECO:0007669"/>
    <property type="project" value="UniProtKB-SubCell"/>
</dbReference>
<dbReference type="Gene3D" id="3.40.50.300">
    <property type="entry name" value="P-loop containing nucleotide triphosphate hydrolases"/>
    <property type="match status" value="2"/>
</dbReference>
<keyword evidence="5" id="KW-0217">Developmental protein</keyword>
<dbReference type="PROSITE" id="PS51192">
    <property type="entry name" value="HELICASE_ATP_BIND_1"/>
    <property type="match status" value="1"/>
</dbReference>
<evidence type="ECO:0000259" key="17">
    <source>
        <dbReference type="PROSITE" id="PS50304"/>
    </source>
</evidence>
<dbReference type="EMBL" id="JAACXV010000397">
    <property type="protein sequence ID" value="KAF7278535.1"/>
    <property type="molecule type" value="Genomic_DNA"/>
</dbReference>
<evidence type="ECO:0000256" key="3">
    <source>
        <dbReference type="ARBA" id="ARBA00012552"/>
    </source>
</evidence>
<evidence type="ECO:0000313" key="20">
    <source>
        <dbReference type="EMBL" id="KAF7278535.1"/>
    </source>
</evidence>
<dbReference type="SMART" id="SM00490">
    <property type="entry name" value="HELICc"/>
    <property type="match status" value="1"/>
</dbReference>
<dbReference type="GO" id="GO:0031047">
    <property type="term" value="P:regulatory ncRNA-mediated gene silencing"/>
    <property type="evidence" value="ECO:0007669"/>
    <property type="project" value="UniProtKB-KW"/>
</dbReference>
<dbReference type="Gene3D" id="2.30.30.140">
    <property type="match status" value="1"/>
</dbReference>
<dbReference type="InterPro" id="IPR035437">
    <property type="entry name" value="SNase_OB-fold_sf"/>
</dbReference>
<dbReference type="OrthoDB" id="66977at2759"/>
<dbReference type="GO" id="GO:0003724">
    <property type="term" value="F:RNA helicase activity"/>
    <property type="evidence" value="ECO:0007669"/>
    <property type="project" value="UniProtKB-EC"/>
</dbReference>
<feature type="domain" description="Tudor" evidence="17">
    <location>
        <begin position="935"/>
        <end position="993"/>
    </location>
</feature>
<dbReference type="InterPro" id="IPR002999">
    <property type="entry name" value="Tudor"/>
</dbReference>
<keyword evidence="10" id="KW-0347">Helicase</keyword>
<evidence type="ECO:0000256" key="5">
    <source>
        <dbReference type="ARBA" id="ARBA00022473"/>
    </source>
</evidence>
<feature type="region of interest" description="Disordered" evidence="16">
    <location>
        <begin position="1077"/>
        <end position="1109"/>
    </location>
</feature>
<feature type="domain" description="Helicase C-terminal" evidence="19">
    <location>
        <begin position="331"/>
        <end position="508"/>
    </location>
</feature>
<evidence type="ECO:0000256" key="4">
    <source>
        <dbReference type="ARBA" id="ARBA00013352"/>
    </source>
</evidence>
<evidence type="ECO:0000256" key="6">
    <source>
        <dbReference type="ARBA" id="ARBA00022490"/>
    </source>
</evidence>
<dbReference type="PANTHER" id="PTHR18934">
    <property type="entry name" value="ATP-DEPENDENT RNA HELICASE"/>
    <property type="match status" value="1"/>
</dbReference>
<evidence type="ECO:0000313" key="21">
    <source>
        <dbReference type="Proteomes" id="UP000625711"/>
    </source>
</evidence>
<gene>
    <name evidence="20" type="ORF">GWI33_008239</name>
</gene>
<protein>
    <recommendedName>
        <fullName evidence="4">Probable ATP-dependent RNA helicase spindle-E</fullName>
        <ecNumber evidence="3">3.6.4.13</ecNumber>
    </recommendedName>
</protein>
<dbReference type="Gene3D" id="2.40.50.90">
    <property type="match status" value="1"/>
</dbReference>
<feature type="domain" description="Helicase ATP-binding" evidence="18">
    <location>
        <begin position="115"/>
        <end position="281"/>
    </location>
</feature>
<evidence type="ECO:0000256" key="7">
    <source>
        <dbReference type="ARBA" id="ARBA00022741"/>
    </source>
</evidence>
<comment type="similarity">
    <text evidence="2">Belongs to the DEAD box helicase family. DEAH subfamily.</text>
</comment>
<dbReference type="GO" id="GO:0003723">
    <property type="term" value="F:RNA binding"/>
    <property type="evidence" value="ECO:0007669"/>
    <property type="project" value="TreeGrafter"/>
</dbReference>
<dbReference type="GO" id="GO:0016787">
    <property type="term" value="F:hydrolase activity"/>
    <property type="evidence" value="ECO:0007669"/>
    <property type="project" value="UniProtKB-KW"/>
</dbReference>
<dbReference type="PROSITE" id="PS50304">
    <property type="entry name" value="TUDOR"/>
    <property type="match status" value="1"/>
</dbReference>
<proteinExistence type="inferred from homology"/>
<evidence type="ECO:0000256" key="9">
    <source>
        <dbReference type="ARBA" id="ARBA00022801"/>
    </source>
</evidence>
<dbReference type="GO" id="GO:0030154">
    <property type="term" value="P:cell differentiation"/>
    <property type="evidence" value="ECO:0007669"/>
    <property type="project" value="UniProtKB-KW"/>
</dbReference>
<dbReference type="Pfam" id="PF21010">
    <property type="entry name" value="HA2_C"/>
    <property type="match status" value="1"/>
</dbReference>
<dbReference type="SMART" id="SM00847">
    <property type="entry name" value="HA2"/>
    <property type="match status" value="1"/>
</dbReference>
<dbReference type="Pfam" id="PF00567">
    <property type="entry name" value="TUDOR"/>
    <property type="match status" value="1"/>
</dbReference>
<dbReference type="InterPro" id="IPR007502">
    <property type="entry name" value="Helicase-assoc_dom"/>
</dbReference>
<dbReference type="Pfam" id="PF00270">
    <property type="entry name" value="DEAD"/>
    <property type="match status" value="1"/>
</dbReference>
<dbReference type="SUPFAM" id="SSF63748">
    <property type="entry name" value="Tudor/PWWP/MBT"/>
    <property type="match status" value="1"/>
</dbReference>
<dbReference type="CDD" id="cd18791">
    <property type="entry name" value="SF2_C_RHA"/>
    <property type="match status" value="1"/>
</dbReference>
<evidence type="ECO:0000256" key="8">
    <source>
        <dbReference type="ARBA" id="ARBA00022782"/>
    </source>
</evidence>
<dbReference type="PROSITE" id="PS51194">
    <property type="entry name" value="HELICASE_CTER"/>
    <property type="match status" value="1"/>
</dbReference>
<comment type="caution">
    <text evidence="20">The sequence shown here is derived from an EMBL/GenBank/DDBJ whole genome shotgun (WGS) entry which is preliminary data.</text>
</comment>
<evidence type="ECO:0000259" key="19">
    <source>
        <dbReference type="PROSITE" id="PS51194"/>
    </source>
</evidence>
<dbReference type="GO" id="GO:0007283">
    <property type="term" value="P:spermatogenesis"/>
    <property type="evidence" value="ECO:0007669"/>
    <property type="project" value="UniProtKB-KW"/>
</dbReference>
<keyword evidence="9" id="KW-0378">Hydrolase</keyword>
<evidence type="ECO:0000259" key="18">
    <source>
        <dbReference type="PROSITE" id="PS51192"/>
    </source>
</evidence>
<evidence type="ECO:0000256" key="12">
    <source>
        <dbReference type="ARBA" id="ARBA00022871"/>
    </source>
</evidence>
<dbReference type="InterPro" id="IPR011545">
    <property type="entry name" value="DEAD/DEAH_box_helicase_dom"/>
</dbReference>
<evidence type="ECO:0000256" key="11">
    <source>
        <dbReference type="ARBA" id="ARBA00022840"/>
    </source>
</evidence>
<comment type="catalytic activity">
    <reaction evidence="15">
        <text>ATP + H2O = ADP + phosphate + H(+)</text>
        <dbReference type="Rhea" id="RHEA:13065"/>
        <dbReference type="ChEBI" id="CHEBI:15377"/>
        <dbReference type="ChEBI" id="CHEBI:15378"/>
        <dbReference type="ChEBI" id="CHEBI:30616"/>
        <dbReference type="ChEBI" id="CHEBI:43474"/>
        <dbReference type="ChEBI" id="CHEBI:456216"/>
        <dbReference type="EC" id="3.6.4.13"/>
    </reaction>
</comment>
<evidence type="ECO:0000256" key="1">
    <source>
        <dbReference type="ARBA" id="ARBA00004496"/>
    </source>
</evidence>
<evidence type="ECO:0000256" key="13">
    <source>
        <dbReference type="ARBA" id="ARBA00023158"/>
    </source>
</evidence>
<dbReference type="SMART" id="SM00333">
    <property type="entry name" value="TUDOR"/>
    <property type="match status" value="1"/>
</dbReference>
<keyword evidence="11" id="KW-0067">ATP-binding</keyword>
<evidence type="ECO:0000256" key="10">
    <source>
        <dbReference type="ARBA" id="ARBA00022806"/>
    </source>
</evidence>
<evidence type="ECO:0000256" key="14">
    <source>
        <dbReference type="ARBA" id="ARBA00023254"/>
    </source>
</evidence>
<keyword evidence="13" id="KW-0943">RNA-mediated gene silencing</keyword>
<dbReference type="InterPro" id="IPR027417">
    <property type="entry name" value="P-loop_NTPase"/>
</dbReference>
<evidence type="ECO:0000256" key="15">
    <source>
        <dbReference type="ARBA" id="ARBA00047984"/>
    </source>
</evidence>
<dbReference type="SUPFAM" id="SSF52540">
    <property type="entry name" value="P-loop containing nucleoside triphosphate hydrolases"/>
    <property type="match status" value="1"/>
</dbReference>
<dbReference type="Pfam" id="PF00271">
    <property type="entry name" value="Helicase_C"/>
    <property type="match status" value="1"/>
</dbReference>
<evidence type="ECO:0000256" key="2">
    <source>
        <dbReference type="ARBA" id="ARBA00008792"/>
    </source>
</evidence>
<keyword evidence="21" id="KW-1185">Reference proteome</keyword>
<keyword evidence="8" id="KW-0221">Differentiation</keyword>
<dbReference type="GO" id="GO:0051321">
    <property type="term" value="P:meiotic cell cycle"/>
    <property type="evidence" value="ECO:0007669"/>
    <property type="project" value="UniProtKB-KW"/>
</dbReference>
<dbReference type="GO" id="GO:0005524">
    <property type="term" value="F:ATP binding"/>
    <property type="evidence" value="ECO:0007669"/>
    <property type="project" value="UniProtKB-KW"/>
</dbReference>
<dbReference type="Proteomes" id="UP000625711">
    <property type="component" value="Unassembled WGS sequence"/>
</dbReference>
<sequence>MKGMLELFDKKQTISIRRVNSTGIWNRHHSFSSDDSEDNDCENYEQSFVRQEMHRYHGPVREFQECYEECLSQVDSVNIDNGPNHFKDLYSKYSFKLPSDNKTELPIDSFKSQIITQIELNQVTVIEGPTGCGKTTQVPQMILDSCREKREYCHIIVTQPRRLAAINIAKRVCEERGWRLGTVCGYQVGLEKVVSPDQIITYVTTGVLLQKLIQAKNLSEYTHIIIDEVHERNQDLDFLLLVVRKYLFLNSQNTKVVLMSATINAEDFAFYFRKIISNKPISAPVIKVDQVSRFRKSIFYLDDIWQGSKTVPEFEIHKPEIFKEVWDMFLFLIEVFDKLDQQQEHKGSVLVFLPGINEIEEAHKLLISKMRHKEGLVRWEIIPLHSSLPNDEQSKVFKAASKGNRKIILSTNIAESSITVADTSYVIDFCQSKVMTLISSTNYTCLKLEWASHVNCDQRAGRVGRTGDGRVYRLVSKKFYHGHMTRVSKPEMQRAPLSQIVLQAKMLGLDETPSQILALAMEPPNLKHIRTTVLQLKQIGGLLKTCRGVIVKNDGDLTFLGRVMAALPIDVHLTKMIVLGQLYSCLDETIIIAAGCSIQNIFAIPFQRKLEAYKKLLLWADGSNSDQIAFLNLYTVWQNLRREGTFSSNRKELEWCQRNLVNLKGLREWQLLVTEIKQRLSKINIKETVGSGKVLLTNVEKPTVLKVVIAGAFYPHYFLKSRIIGGSIESNAVREVNGRNPFSTVYFMNMDSSQPGQIYVKQIKEMIQNNCERRVEMSVGFDCSTKLYVEFKDIAQNDYMSLRNNGTLTLTNMTGKIPSIVYEMVRQRHLRYQYTLKTLDCTLAWKFAEEHGLRRPGSWTTASEGSSKITLTNCFSDTPYNPIPDIDIQFIRVHISSFIDAGHFWVQNDDDITNQLLYQIEESLNRQRLIRLKELPKVGSIYATNYKEDGLYYRCKVLATCGKFSQVIFIDYGNKEEVETVNLYHLPQRPQCMVSPLAYECVLFGVKPSFRHNPSGIWSDSVNKEVHHLTDAVLLYAQVYSVVNDLVEVEVFRNEQSNVSLNQYLVTKGFAEPCNPSYLSSKNHEHREKVMSADSRKSHPSDNCDFPSPDLDKYNVQTLELRGPYSPLETKFNSCTLSTTDKPVNIEPSSVNVVLLDTEPDGNFSRLLVAAQVSQSSETGRLLLRQTTLMPNISGFPMLLAMIFCPTMEPKLTEDDTLVAGLLCGLGYDEVTKKSLFPSNDILLQLDTELTIEELEKVNKLRFLMNSGINLMSELEHNHLVGDEMIDIQTKVKEQLFLLINLERNLIKRSDVIIADETWGNINQVDLLRPSLKNDEQDIWRLLWFVKLVHIDGQQRAIIKNLQDIDNILYGASTFEPMECLLCQVKVYFIHELRLHVITSDHEENHFKFKKLGDIKDN</sequence>
<keyword evidence="7" id="KW-0547">Nucleotide-binding</keyword>
<dbReference type="EC" id="3.6.4.13" evidence="3"/>
<dbReference type="Gene3D" id="1.20.120.1080">
    <property type="match status" value="1"/>
</dbReference>
<accession>A0A834MG15</accession>
<keyword evidence="6" id="KW-0963">Cytoplasm</keyword>